<accession>A0A830HX14</accession>
<evidence type="ECO:0000256" key="1">
    <source>
        <dbReference type="ARBA" id="ARBA00011069"/>
    </source>
</evidence>
<keyword evidence="4" id="KW-1185">Reference proteome</keyword>
<comment type="similarity">
    <text evidence="1">Belongs to the CWC26 family.</text>
</comment>
<evidence type="ECO:0000313" key="3">
    <source>
        <dbReference type="EMBL" id="GHP11996.1"/>
    </source>
</evidence>
<feature type="compositionally biased region" description="Low complexity" evidence="2">
    <location>
        <begin position="351"/>
        <end position="366"/>
    </location>
</feature>
<feature type="region of interest" description="Disordered" evidence="2">
    <location>
        <begin position="341"/>
        <end position="407"/>
    </location>
</feature>
<sequence>MADDDGGGVGGVGGVGGNKKKRKVKRKHSATGAHGGVHLVDDDDFDDPSRFDHPLDEEDASLEDPLLLQTTLQREGAVIVGDVVQETSSRKLALKGSQELGESLLRKSNLERKDLAMNATTQHQGRDLSPPRRKTHDAERDLSPPRRKTQDAERDLSPPRRKTQDAERDLSPPRRKIQDAERDLSPPRKQPADDDAAPPKIASGLRTAAEVREELAAKRAFEDRRMAQMAESGAGAETVYRDPTTGKRLEGGKAEHVSMLASSDPRRRAAEAEARAKGEDGRGDRPTWASGVRQQQEAEAARTELMAASAQPFARHDMAPSLDQERAAAVRFGDPMAAAAARRAAKRHAAAEAPTTKDTPAAAAAGTSGGFNIPAGVPDHSWRNRGVAPPPNRFNIPPSRFWDGVDRGTGFETHVLARRGGYRK</sequence>
<feature type="compositionally biased region" description="Gly residues" evidence="2">
    <location>
        <begin position="7"/>
        <end position="17"/>
    </location>
</feature>
<feature type="region of interest" description="Disordered" evidence="2">
    <location>
        <begin position="1"/>
        <end position="63"/>
    </location>
</feature>
<dbReference type="EMBL" id="BNJQ01000037">
    <property type="protein sequence ID" value="GHP11996.1"/>
    <property type="molecule type" value="Genomic_DNA"/>
</dbReference>
<reference evidence="3" key="1">
    <citation type="submission" date="2020-10" db="EMBL/GenBank/DDBJ databases">
        <title>Unveiling of a novel bifunctional photoreceptor, Dualchrome1, isolated from a cosmopolitan green alga.</title>
        <authorList>
            <person name="Suzuki S."/>
            <person name="Kawachi M."/>
        </authorList>
    </citation>
    <scope>NUCLEOTIDE SEQUENCE</scope>
    <source>
        <strain evidence="3">NIES 2893</strain>
    </source>
</reference>
<protein>
    <recommendedName>
        <fullName evidence="5">Pre-mRNA-splicing factor CWC26</fullName>
    </recommendedName>
</protein>
<feature type="region of interest" description="Disordered" evidence="2">
    <location>
        <begin position="87"/>
        <end position="304"/>
    </location>
</feature>
<comment type="caution">
    <text evidence="3">The sequence shown here is derived from an EMBL/GenBank/DDBJ whole genome shotgun (WGS) entry which is preliminary data.</text>
</comment>
<dbReference type="PANTHER" id="PTHR31809">
    <property type="entry name" value="BUD13 HOMOLOG"/>
    <property type="match status" value="1"/>
</dbReference>
<name>A0A830HX14_9CHLO</name>
<dbReference type="AlphaFoldDB" id="A0A830HX14"/>
<evidence type="ECO:0008006" key="5">
    <source>
        <dbReference type="Google" id="ProtNLM"/>
    </source>
</evidence>
<dbReference type="GO" id="GO:0005684">
    <property type="term" value="C:U2-type spliceosomal complex"/>
    <property type="evidence" value="ECO:0007669"/>
    <property type="project" value="TreeGrafter"/>
</dbReference>
<feature type="compositionally biased region" description="Basic and acidic residues" evidence="2">
    <location>
        <begin position="244"/>
        <end position="256"/>
    </location>
</feature>
<evidence type="ECO:0000313" key="4">
    <source>
        <dbReference type="Proteomes" id="UP000660262"/>
    </source>
</evidence>
<feature type="compositionally biased region" description="Basic and acidic residues" evidence="2">
    <location>
        <begin position="209"/>
        <end position="226"/>
    </location>
</feature>
<feature type="compositionally biased region" description="Basic and acidic residues" evidence="2">
    <location>
        <begin position="124"/>
        <end position="192"/>
    </location>
</feature>
<dbReference type="Proteomes" id="UP000660262">
    <property type="component" value="Unassembled WGS sequence"/>
</dbReference>
<organism evidence="3 4">
    <name type="scientific">Pycnococcus provasolii</name>
    <dbReference type="NCBI Taxonomy" id="41880"/>
    <lineage>
        <taxon>Eukaryota</taxon>
        <taxon>Viridiplantae</taxon>
        <taxon>Chlorophyta</taxon>
        <taxon>Pseudoscourfieldiophyceae</taxon>
        <taxon>Pseudoscourfieldiales</taxon>
        <taxon>Pycnococcaceae</taxon>
        <taxon>Pycnococcus</taxon>
    </lineage>
</organism>
<dbReference type="OrthoDB" id="6022at2759"/>
<dbReference type="GO" id="GO:0070274">
    <property type="term" value="C:RES complex"/>
    <property type="evidence" value="ECO:0007669"/>
    <property type="project" value="TreeGrafter"/>
</dbReference>
<gene>
    <name evidence="3" type="ORF">PPROV_001072300</name>
</gene>
<dbReference type="InterPro" id="IPR051112">
    <property type="entry name" value="CWC26_splicing_factor"/>
</dbReference>
<evidence type="ECO:0000256" key="2">
    <source>
        <dbReference type="SAM" id="MobiDB-lite"/>
    </source>
</evidence>
<dbReference type="GO" id="GO:0003723">
    <property type="term" value="F:RNA binding"/>
    <property type="evidence" value="ECO:0007669"/>
    <property type="project" value="TreeGrafter"/>
</dbReference>
<feature type="compositionally biased region" description="Basic and acidic residues" evidence="2">
    <location>
        <begin position="264"/>
        <end position="285"/>
    </location>
</feature>
<dbReference type="Pfam" id="PF09736">
    <property type="entry name" value="Bud13"/>
    <property type="match status" value="1"/>
</dbReference>
<dbReference type="InterPro" id="IPR018609">
    <property type="entry name" value="Bud13"/>
</dbReference>
<dbReference type="PANTHER" id="PTHR31809:SF0">
    <property type="entry name" value="BUD13 HOMOLOG"/>
    <property type="match status" value="1"/>
</dbReference>
<feature type="compositionally biased region" description="Basic residues" evidence="2">
    <location>
        <begin position="18"/>
        <end position="29"/>
    </location>
</feature>
<dbReference type="GO" id="GO:0000398">
    <property type="term" value="P:mRNA splicing, via spliceosome"/>
    <property type="evidence" value="ECO:0007669"/>
    <property type="project" value="TreeGrafter"/>
</dbReference>
<proteinExistence type="inferred from homology"/>
<feature type="compositionally biased region" description="Basic and acidic residues" evidence="2">
    <location>
        <begin position="104"/>
        <end position="115"/>
    </location>
</feature>